<evidence type="ECO:0000313" key="12">
    <source>
        <dbReference type="Proteomes" id="UP000177876"/>
    </source>
</evidence>
<evidence type="ECO:0000256" key="7">
    <source>
        <dbReference type="ARBA" id="ARBA00023012"/>
    </source>
</evidence>
<dbReference type="InterPro" id="IPR013655">
    <property type="entry name" value="PAS_fold_3"/>
</dbReference>
<evidence type="ECO:0000259" key="9">
    <source>
        <dbReference type="PROSITE" id="PS50109"/>
    </source>
</evidence>
<keyword evidence="4" id="KW-0597">Phosphoprotein</keyword>
<evidence type="ECO:0000256" key="1">
    <source>
        <dbReference type="ARBA" id="ARBA00000085"/>
    </source>
</evidence>
<dbReference type="SMART" id="SM00387">
    <property type="entry name" value="HATPase_c"/>
    <property type="match status" value="1"/>
</dbReference>
<keyword evidence="7" id="KW-0902">Two-component regulatory system</keyword>
<dbReference type="InterPro" id="IPR003594">
    <property type="entry name" value="HATPase_dom"/>
</dbReference>
<keyword evidence="8" id="KW-0175">Coiled coil</keyword>
<dbReference type="PROSITE" id="PS50109">
    <property type="entry name" value="HIS_KIN"/>
    <property type="match status" value="1"/>
</dbReference>
<organism evidence="11 12">
    <name type="scientific">Candidatus Solincola sediminis</name>
    <dbReference type="NCBI Taxonomy" id="1797199"/>
    <lineage>
        <taxon>Bacteria</taxon>
        <taxon>Bacillati</taxon>
        <taxon>Actinomycetota</taxon>
        <taxon>Candidatus Geothermincolia</taxon>
        <taxon>Candidatus Geothermincolales</taxon>
        <taxon>Candidatus Geothermincolaceae</taxon>
        <taxon>Candidatus Solincola</taxon>
    </lineage>
</organism>
<evidence type="ECO:0000256" key="5">
    <source>
        <dbReference type="ARBA" id="ARBA00022679"/>
    </source>
</evidence>
<dbReference type="Gene3D" id="3.30.450.20">
    <property type="entry name" value="PAS domain"/>
    <property type="match status" value="1"/>
</dbReference>
<proteinExistence type="predicted"/>
<dbReference type="GO" id="GO:0000155">
    <property type="term" value="F:phosphorelay sensor kinase activity"/>
    <property type="evidence" value="ECO:0007669"/>
    <property type="project" value="InterPro"/>
</dbReference>
<dbReference type="EMBL" id="MELK01000052">
    <property type="protein sequence ID" value="OFW55711.1"/>
    <property type="molecule type" value="Genomic_DNA"/>
</dbReference>
<protein>
    <recommendedName>
        <fullName evidence="3">histidine kinase</fullName>
        <ecNumber evidence="3">2.7.13.3</ecNumber>
    </recommendedName>
</protein>
<dbReference type="FunFam" id="3.30.565.10:FF:000006">
    <property type="entry name" value="Sensor histidine kinase WalK"/>
    <property type="match status" value="1"/>
</dbReference>
<dbReference type="Gene3D" id="3.30.565.10">
    <property type="entry name" value="Histidine kinase-like ATPase, C-terminal domain"/>
    <property type="match status" value="1"/>
</dbReference>
<feature type="coiled-coil region" evidence="8">
    <location>
        <begin position="144"/>
        <end position="179"/>
    </location>
</feature>
<dbReference type="CDD" id="cd00130">
    <property type="entry name" value="PAS"/>
    <property type="match status" value="1"/>
</dbReference>
<dbReference type="InterPro" id="IPR035965">
    <property type="entry name" value="PAS-like_dom_sf"/>
</dbReference>
<dbReference type="SUPFAM" id="SSF47384">
    <property type="entry name" value="Homodimeric domain of signal transducing histidine kinase"/>
    <property type="match status" value="1"/>
</dbReference>
<dbReference type="AlphaFoldDB" id="A0A1F2WFX0"/>
<dbReference type="STRING" id="1797197.A2Y75_05910"/>
<accession>A0A1F2WFX0</accession>
<evidence type="ECO:0000256" key="3">
    <source>
        <dbReference type="ARBA" id="ARBA00012438"/>
    </source>
</evidence>
<gene>
    <name evidence="11" type="ORF">A2Y75_05910</name>
</gene>
<comment type="subcellular location">
    <subcellularLocation>
        <location evidence="2">Cell membrane</location>
    </subcellularLocation>
</comment>
<dbReference type="GO" id="GO:0005886">
    <property type="term" value="C:plasma membrane"/>
    <property type="evidence" value="ECO:0007669"/>
    <property type="project" value="UniProtKB-SubCell"/>
</dbReference>
<dbReference type="Pfam" id="PF08447">
    <property type="entry name" value="PAS_3"/>
    <property type="match status" value="1"/>
</dbReference>
<comment type="catalytic activity">
    <reaction evidence="1">
        <text>ATP + protein L-histidine = ADP + protein N-phospho-L-histidine.</text>
        <dbReference type="EC" id="2.7.13.3"/>
    </reaction>
</comment>
<evidence type="ECO:0000259" key="10">
    <source>
        <dbReference type="PROSITE" id="PS50112"/>
    </source>
</evidence>
<dbReference type="EC" id="2.7.13.3" evidence="3"/>
<dbReference type="InterPro" id="IPR005467">
    <property type="entry name" value="His_kinase_dom"/>
</dbReference>
<sequence length="418" mass="46523">MKGEKQTASENEKEITGVIEAGQEFDINNPFLNLLIENIRDVIVLLEADGTIRYISPSNEKHSGYKSEELIGGSPLDSIHPDDVSTVMQTLADLLKEPGSRRECDYRIKHKDGRWQYAHAAATNLLDYPPLSAIVLCASNMTDYREAETELEGYRKRLEELVEERTQALIEANDKLQAEITEHKLAEDRLLSSNSELDSFAYMVSHDLRGSLSVIKGFAHSALRARQDERLDDEINCLSEIIEGTTRMNKFIQSLLTYCEAARTQETKTRVESGRVLEEVLNAYREQIRKSATDMKIQEGLPAIEVESVRLYQVLANLLENAIKYNAGNPDPRIEIGGKEESGEGIFFIKDNGSGMQGEDLQKIFEPFTRCVGAGQPGLGIGLATVKRAVDGWGGKVWVESQPGSGSTFFFTAPIANT</sequence>
<dbReference type="PROSITE" id="PS50112">
    <property type="entry name" value="PAS"/>
    <property type="match status" value="1"/>
</dbReference>
<dbReference type="Pfam" id="PF00512">
    <property type="entry name" value="HisKA"/>
    <property type="match status" value="1"/>
</dbReference>
<evidence type="ECO:0000256" key="2">
    <source>
        <dbReference type="ARBA" id="ARBA00004236"/>
    </source>
</evidence>
<feature type="domain" description="Histidine kinase" evidence="9">
    <location>
        <begin position="203"/>
        <end position="417"/>
    </location>
</feature>
<dbReference type="Gene3D" id="1.10.287.130">
    <property type="match status" value="1"/>
</dbReference>
<dbReference type="NCBIfam" id="TIGR00229">
    <property type="entry name" value="sensory_box"/>
    <property type="match status" value="1"/>
</dbReference>
<dbReference type="PRINTS" id="PR00344">
    <property type="entry name" value="BCTRLSENSOR"/>
</dbReference>
<dbReference type="SMART" id="SM00091">
    <property type="entry name" value="PAS"/>
    <property type="match status" value="1"/>
</dbReference>
<keyword evidence="5" id="KW-0808">Transferase</keyword>
<evidence type="ECO:0000256" key="6">
    <source>
        <dbReference type="ARBA" id="ARBA00022777"/>
    </source>
</evidence>
<dbReference type="InterPro" id="IPR052162">
    <property type="entry name" value="Sensor_kinase/Photoreceptor"/>
</dbReference>
<dbReference type="PANTHER" id="PTHR43304:SF1">
    <property type="entry name" value="PAC DOMAIN-CONTAINING PROTEIN"/>
    <property type="match status" value="1"/>
</dbReference>
<evidence type="ECO:0000256" key="4">
    <source>
        <dbReference type="ARBA" id="ARBA00022553"/>
    </source>
</evidence>
<evidence type="ECO:0000313" key="11">
    <source>
        <dbReference type="EMBL" id="OFW55711.1"/>
    </source>
</evidence>
<dbReference type="InterPro" id="IPR036097">
    <property type="entry name" value="HisK_dim/P_sf"/>
</dbReference>
<dbReference type="CDD" id="cd00082">
    <property type="entry name" value="HisKA"/>
    <property type="match status" value="1"/>
</dbReference>
<dbReference type="InterPro" id="IPR004358">
    <property type="entry name" value="Sig_transdc_His_kin-like_C"/>
</dbReference>
<feature type="domain" description="PAS" evidence="10">
    <location>
        <begin position="28"/>
        <end position="98"/>
    </location>
</feature>
<dbReference type="Proteomes" id="UP000177876">
    <property type="component" value="Unassembled WGS sequence"/>
</dbReference>
<comment type="caution">
    <text evidence="11">The sequence shown here is derived from an EMBL/GenBank/DDBJ whole genome shotgun (WGS) entry which is preliminary data.</text>
</comment>
<reference evidence="11 12" key="1">
    <citation type="journal article" date="2016" name="Nat. Commun.">
        <title>Thousands of microbial genomes shed light on interconnected biogeochemical processes in an aquifer system.</title>
        <authorList>
            <person name="Anantharaman K."/>
            <person name="Brown C.T."/>
            <person name="Hug L.A."/>
            <person name="Sharon I."/>
            <person name="Castelle C.J."/>
            <person name="Probst A.J."/>
            <person name="Thomas B.C."/>
            <person name="Singh A."/>
            <person name="Wilkins M.J."/>
            <person name="Karaoz U."/>
            <person name="Brodie E.L."/>
            <person name="Williams K.H."/>
            <person name="Hubbard S.S."/>
            <person name="Banfield J.F."/>
        </authorList>
    </citation>
    <scope>NUCLEOTIDE SEQUENCE [LARGE SCALE GENOMIC DNA]</scope>
</reference>
<evidence type="ECO:0000256" key="8">
    <source>
        <dbReference type="SAM" id="Coils"/>
    </source>
</evidence>
<dbReference type="PANTHER" id="PTHR43304">
    <property type="entry name" value="PHYTOCHROME-LIKE PROTEIN CPH1"/>
    <property type="match status" value="1"/>
</dbReference>
<dbReference type="SMART" id="SM00388">
    <property type="entry name" value="HisKA"/>
    <property type="match status" value="1"/>
</dbReference>
<dbReference type="SUPFAM" id="SSF55785">
    <property type="entry name" value="PYP-like sensor domain (PAS domain)"/>
    <property type="match status" value="1"/>
</dbReference>
<dbReference type="InterPro" id="IPR003661">
    <property type="entry name" value="HisK_dim/P_dom"/>
</dbReference>
<keyword evidence="6" id="KW-0418">Kinase</keyword>
<dbReference type="Pfam" id="PF02518">
    <property type="entry name" value="HATPase_c"/>
    <property type="match status" value="1"/>
</dbReference>
<dbReference type="InterPro" id="IPR036890">
    <property type="entry name" value="HATPase_C_sf"/>
</dbReference>
<dbReference type="SUPFAM" id="SSF55874">
    <property type="entry name" value="ATPase domain of HSP90 chaperone/DNA topoisomerase II/histidine kinase"/>
    <property type="match status" value="1"/>
</dbReference>
<name>A0A1F2WFX0_9ACTN</name>
<dbReference type="InterPro" id="IPR000014">
    <property type="entry name" value="PAS"/>
</dbReference>